<proteinExistence type="predicted"/>
<dbReference type="AlphaFoldDB" id="A0A835AQ67"/>
<feature type="transmembrane region" description="Helical" evidence="1">
    <location>
        <begin position="49"/>
        <end position="73"/>
    </location>
</feature>
<keyword evidence="3" id="KW-1185">Reference proteome</keyword>
<comment type="caution">
    <text evidence="2">The sequence shown here is derived from an EMBL/GenBank/DDBJ whole genome shotgun (WGS) entry which is preliminary data.</text>
</comment>
<protein>
    <submittedName>
        <fullName evidence="2">Uncharacterized protein</fullName>
    </submittedName>
</protein>
<keyword evidence="1" id="KW-0812">Transmembrane</keyword>
<dbReference type="EMBL" id="JACEFO010002347">
    <property type="protein sequence ID" value="KAF8664664.1"/>
    <property type="molecule type" value="Genomic_DNA"/>
</dbReference>
<dbReference type="Proteomes" id="UP000636709">
    <property type="component" value="Unassembled WGS sequence"/>
</dbReference>
<accession>A0A835AQ67</accession>
<dbReference type="SUPFAM" id="SSF81665">
    <property type="entry name" value="Calcium ATPase, transmembrane domain M"/>
    <property type="match status" value="1"/>
</dbReference>
<sequence>MHSSSTPLCSASNDKYDLIDDDLSIMLLQVFNEINSREMLKINVFRDMFSNLVFIGIVGVTVAFEAVIIYNFWTLLLALFHLTGSFGCEVLALDPST</sequence>
<name>A0A835AQ67_9POAL</name>
<keyword evidence="1" id="KW-1133">Transmembrane helix</keyword>
<dbReference type="InterPro" id="IPR023298">
    <property type="entry name" value="ATPase_P-typ_TM_dom_sf"/>
</dbReference>
<evidence type="ECO:0000313" key="3">
    <source>
        <dbReference type="Proteomes" id="UP000636709"/>
    </source>
</evidence>
<gene>
    <name evidence="2" type="ORF">HU200_054373</name>
</gene>
<evidence type="ECO:0000313" key="2">
    <source>
        <dbReference type="EMBL" id="KAF8664664.1"/>
    </source>
</evidence>
<reference evidence="2" key="1">
    <citation type="submission" date="2020-07" db="EMBL/GenBank/DDBJ databases">
        <title>Genome sequence and genetic diversity analysis of an under-domesticated orphan crop, white fonio (Digitaria exilis).</title>
        <authorList>
            <person name="Bennetzen J.L."/>
            <person name="Chen S."/>
            <person name="Ma X."/>
            <person name="Wang X."/>
            <person name="Yssel A.E.J."/>
            <person name="Chaluvadi S.R."/>
            <person name="Johnson M."/>
            <person name="Gangashetty P."/>
            <person name="Hamidou F."/>
            <person name="Sanogo M.D."/>
            <person name="Zwaenepoel A."/>
            <person name="Wallace J."/>
            <person name="Van De Peer Y."/>
            <person name="Van Deynze A."/>
        </authorList>
    </citation>
    <scope>NUCLEOTIDE SEQUENCE</scope>
    <source>
        <tissue evidence="2">Leaves</tissue>
    </source>
</reference>
<keyword evidence="1" id="KW-0472">Membrane</keyword>
<dbReference type="OrthoDB" id="116380at2759"/>
<organism evidence="2 3">
    <name type="scientific">Digitaria exilis</name>
    <dbReference type="NCBI Taxonomy" id="1010633"/>
    <lineage>
        <taxon>Eukaryota</taxon>
        <taxon>Viridiplantae</taxon>
        <taxon>Streptophyta</taxon>
        <taxon>Embryophyta</taxon>
        <taxon>Tracheophyta</taxon>
        <taxon>Spermatophyta</taxon>
        <taxon>Magnoliopsida</taxon>
        <taxon>Liliopsida</taxon>
        <taxon>Poales</taxon>
        <taxon>Poaceae</taxon>
        <taxon>PACMAD clade</taxon>
        <taxon>Panicoideae</taxon>
        <taxon>Panicodae</taxon>
        <taxon>Paniceae</taxon>
        <taxon>Anthephorinae</taxon>
        <taxon>Digitaria</taxon>
    </lineage>
</organism>
<evidence type="ECO:0000256" key="1">
    <source>
        <dbReference type="SAM" id="Phobius"/>
    </source>
</evidence>